<dbReference type="PANTHER" id="PTHR10350:SF6">
    <property type="entry name" value="NUCLEAR PORE COMPLEX PROTEIN NUP155"/>
    <property type="match status" value="1"/>
</dbReference>
<keyword evidence="9" id="KW-1185">Reference proteome</keyword>
<gene>
    <name evidence="8" type="ORF">Amon01_000139400</name>
</gene>
<dbReference type="InterPro" id="IPR042537">
    <property type="entry name" value="Nucleoporin_Nup155_C_2"/>
</dbReference>
<dbReference type="FunFam" id="1.25.40.440:FF:000001">
    <property type="entry name" value="Nuclear pore complex subunit"/>
    <property type="match status" value="1"/>
</dbReference>
<dbReference type="InterPro" id="IPR007187">
    <property type="entry name" value="Nucleoporin_Nup133/Nup155_C"/>
</dbReference>
<dbReference type="GO" id="GO:0044611">
    <property type="term" value="C:nuclear pore inner ring"/>
    <property type="evidence" value="ECO:0007669"/>
    <property type="project" value="TreeGrafter"/>
</dbReference>
<dbReference type="GO" id="GO:0017056">
    <property type="term" value="F:structural constituent of nuclear pore"/>
    <property type="evidence" value="ECO:0007669"/>
    <property type="project" value="InterPro"/>
</dbReference>
<evidence type="ECO:0000259" key="7">
    <source>
        <dbReference type="Pfam" id="PF08801"/>
    </source>
</evidence>
<dbReference type="EMBL" id="BSXU01000429">
    <property type="protein sequence ID" value="GMG20656.1"/>
    <property type="molecule type" value="Genomic_DNA"/>
</dbReference>
<dbReference type="InterPro" id="IPR042533">
    <property type="entry name" value="Nucleoporin_Nup155_C_1"/>
</dbReference>
<dbReference type="Proteomes" id="UP001165063">
    <property type="component" value="Unassembled WGS sequence"/>
</dbReference>
<dbReference type="Pfam" id="PF03177">
    <property type="entry name" value="Nucleoporin_C"/>
    <property type="match status" value="1"/>
</dbReference>
<feature type="compositionally biased region" description="Polar residues" evidence="5">
    <location>
        <begin position="21"/>
        <end position="42"/>
    </location>
</feature>
<sequence length="1506" mass="169596">MLVVIRTQNIENEAGEDATPPRNTRQTAKNWNSQKKSKQGNRLQKVNIKNNANTVTTILVKSTQSLHASKNSMSFHFGQVLGSGAAKPDPKKEPKIIQSDLQRRRALQKTRSSKTFSTATSSSSYIHSKLPIASQGGQLISGDQSEVFHRKLDVPPLSSTSSLALASQCVQSSIDKDNNVPPLNEVQSKLPIDSYNYKADQSLGSFSRFEKAGDYAIPDRIFQENQSLNCVSNMGILVEIEKAWLTIENKLIIWNYKAAAHEQEYFAIDEFKHPILTVKLVKPRPKVFVSSVNYLLVVATSMDIHILAVEAGKTKLEIADTKMSVPTQGLLVNKFITFDKTNEILFTGVGDSDNIWKLSYSNTDEWFHRNCSKECLTKSNFVNNVIPGYTVLQKIPGFSMLTNDSSDKSKLETTIELKIDQSRNILYTLSSKSIMKAYKLKIENGKVILGAKLTKRPIDLLKDLSTTAFNLQSPLLAKNQLKIVNIFPISKAENSNLFLIAVTNSGCRLFINGSTMYGERLALTTSYVKYPPPDSKFTERVEELKQRQIQREQEFLHSGVINSNGIGGSVTKGPIAPTITIHDVKQAQESSQLLSGLKHSLIISPGIFIGYIDSKTVFTSAPDYGILKKSEQCVEDFETIDDIPSVHSIVQLGSSFNPVNRPRGYCNAFASQYTAKPLEFAVLTSAGIQVYRYRTPDLILEDSLDDKTFAEFSEKYGSEEACSTSLYLACKYGKPDSFKNLATQLFVSGGKNAKLNKNLHAMIDNVELSDRFYATVILISRLVRNFWNKEAFKFTSGVKLDKNGYIDLATVKKLKNQKVILSGLNISKSDLEYFLCSLLIIINFFEENKKTIPGLAGTNYKFEKDKESEICFQAEQISFNAIVKFLNTLKEGLSFLAILLDDNEAATAKTFESIMAFMSLQSQADLSCLTFGEFLTSNNPYVSKLVKEILCSVINKSIASGNSVEIVANTLQQKCGSFCSSDDVLVFKAIESLKKAKDYANTNDHEMKKKSLQISTKLLEQTSDSLSIEIITDSVNIMLQLDYYVGAIQFLLNVATKSEQGKLALQYDSDSFNPLAAEDPKKKAYDRRISLYGLIFQILSDIDEKAILSIRHASENGNLTVDKNHPAVFVGPEGQIITQYSQLRDQSYQTCLNFKDKVFHYEFYKWFISNGIGQKLLEIDTPYILDFLKDFSTKDFEIAKLLWLYYSRRENYYEAAKSLLSLSLSSFDIDLANRIQFLSRANGFCNCIPPSNIKQDVVQLSSQIIDLMSVANLQDELLLSILQDIRVGELAKEVAVGQLNGSILTISDLFNDFIDPLGYYELALIAFKVSDHRNSEDILTNWESLLNKWYVQYKGKNNNDSVNEPFYAEFSHKFILIGSRLSDSDVLFPVIELFQLLVKYCYSKEFSTDGGKAEPGLIVDTFVKSDISYGKLYYNLRELIESTTYELFDDYSLILKNEMCYLIKSWYKNDKKIRDIIPNDKVRNFKDYDTESDPLYHYIRSTGNPL</sequence>
<dbReference type="Gene3D" id="1.20.58.1780">
    <property type="match status" value="1"/>
</dbReference>
<dbReference type="Pfam" id="PF08801">
    <property type="entry name" value="Nucleoporin_N"/>
    <property type="match status" value="1"/>
</dbReference>
<evidence type="ECO:0000256" key="3">
    <source>
        <dbReference type="ARBA" id="ARBA00022448"/>
    </source>
</evidence>
<protein>
    <submittedName>
        <fullName evidence="8">Unnamed protein product</fullName>
    </submittedName>
</protein>
<dbReference type="GO" id="GO:0000972">
    <property type="term" value="P:transcription-dependent tethering of RNA polymerase II gene DNA at nuclear periphery"/>
    <property type="evidence" value="ECO:0007669"/>
    <property type="project" value="TreeGrafter"/>
</dbReference>
<dbReference type="Gene3D" id="1.25.40.440">
    <property type="entry name" value="Nucleoporin, helical domain, central subdomain"/>
    <property type="match status" value="1"/>
</dbReference>
<feature type="region of interest" description="Disordered" evidence="5">
    <location>
        <begin position="6"/>
        <end position="42"/>
    </location>
</feature>
<evidence type="ECO:0000256" key="4">
    <source>
        <dbReference type="ARBA" id="ARBA00023242"/>
    </source>
</evidence>
<dbReference type="GO" id="GO:0036228">
    <property type="term" value="P:protein localization to nuclear inner membrane"/>
    <property type="evidence" value="ECO:0007669"/>
    <property type="project" value="TreeGrafter"/>
</dbReference>
<feature type="domain" description="Nucleoporin Nup133/Nup155-like N-terminal" evidence="7">
    <location>
        <begin position="206"/>
        <end position="688"/>
    </location>
</feature>
<proteinExistence type="inferred from homology"/>
<evidence type="ECO:0000256" key="2">
    <source>
        <dbReference type="ARBA" id="ARBA00007373"/>
    </source>
</evidence>
<dbReference type="GO" id="GO:0006405">
    <property type="term" value="P:RNA export from nucleus"/>
    <property type="evidence" value="ECO:0007669"/>
    <property type="project" value="TreeGrafter"/>
</dbReference>
<dbReference type="OrthoDB" id="338970at2759"/>
<comment type="caution">
    <text evidence="8">The sequence shown here is derived from an EMBL/GenBank/DDBJ whole genome shotgun (WGS) entry which is preliminary data.</text>
</comment>
<reference evidence="8" key="1">
    <citation type="submission" date="2023-04" db="EMBL/GenBank/DDBJ databases">
        <title>Ambrosiozyma monospora NBRC 1965.</title>
        <authorList>
            <person name="Ichikawa N."/>
            <person name="Sato H."/>
            <person name="Tonouchi N."/>
        </authorList>
    </citation>
    <scope>NUCLEOTIDE SEQUENCE</scope>
    <source>
        <strain evidence="8">NBRC 1965</strain>
    </source>
</reference>
<organism evidence="8 9">
    <name type="scientific">Ambrosiozyma monospora</name>
    <name type="common">Yeast</name>
    <name type="synonym">Endomycopsis monosporus</name>
    <dbReference type="NCBI Taxonomy" id="43982"/>
    <lineage>
        <taxon>Eukaryota</taxon>
        <taxon>Fungi</taxon>
        <taxon>Dikarya</taxon>
        <taxon>Ascomycota</taxon>
        <taxon>Saccharomycotina</taxon>
        <taxon>Pichiomycetes</taxon>
        <taxon>Pichiales</taxon>
        <taxon>Pichiaceae</taxon>
        <taxon>Ambrosiozyma</taxon>
    </lineage>
</organism>
<evidence type="ECO:0000313" key="9">
    <source>
        <dbReference type="Proteomes" id="UP001165063"/>
    </source>
</evidence>
<dbReference type="Gene3D" id="1.25.40.450">
    <property type="entry name" value="Nucleoporin, helical domain, N-terminal subdomain"/>
    <property type="match status" value="1"/>
</dbReference>
<dbReference type="PANTHER" id="PTHR10350">
    <property type="entry name" value="NUCLEAR PORE COMPLEX PROTEIN NUP155"/>
    <property type="match status" value="1"/>
</dbReference>
<evidence type="ECO:0000256" key="1">
    <source>
        <dbReference type="ARBA" id="ARBA00004123"/>
    </source>
</evidence>
<dbReference type="InterPro" id="IPR014908">
    <property type="entry name" value="Nucleoporin_Nup133/Nup155_N"/>
</dbReference>
<evidence type="ECO:0000256" key="5">
    <source>
        <dbReference type="SAM" id="MobiDB-lite"/>
    </source>
</evidence>
<comment type="subcellular location">
    <subcellularLocation>
        <location evidence="1">Nucleus</location>
    </subcellularLocation>
</comment>
<dbReference type="Gene3D" id="1.20.120.1050">
    <property type="match status" value="1"/>
</dbReference>
<comment type="similarity">
    <text evidence="2">Belongs to the non-repetitive/WGA-negative nucleoporin family.</text>
</comment>
<evidence type="ECO:0000259" key="6">
    <source>
        <dbReference type="Pfam" id="PF03177"/>
    </source>
</evidence>
<dbReference type="InterPro" id="IPR004870">
    <property type="entry name" value="Nucleoporin_Nup155"/>
</dbReference>
<keyword evidence="4" id="KW-0539">Nucleus</keyword>
<accession>A0A9W6YRR1</accession>
<dbReference type="Gene3D" id="1.10.167.20">
    <property type="match status" value="1"/>
</dbReference>
<keyword evidence="3" id="KW-0813">Transport</keyword>
<dbReference type="GO" id="GO:0006606">
    <property type="term" value="P:protein import into nucleus"/>
    <property type="evidence" value="ECO:0007669"/>
    <property type="project" value="TreeGrafter"/>
</dbReference>
<evidence type="ECO:0000313" key="8">
    <source>
        <dbReference type="EMBL" id="GMG20656.1"/>
    </source>
</evidence>
<name>A0A9W6YRR1_AMBMO</name>
<feature type="domain" description="Nucleoporin Nup133/Nup155-like C-terminal" evidence="6">
    <location>
        <begin position="769"/>
        <end position="1500"/>
    </location>
</feature>